<name>A0ABR7EWF7_9FIRM</name>
<comment type="caution">
    <text evidence="1">The sequence shown here is derived from an EMBL/GenBank/DDBJ whole genome shotgun (WGS) entry which is preliminary data.</text>
</comment>
<accession>A0ABR7EWF7</accession>
<dbReference type="SFLD" id="SFLDS00003">
    <property type="entry name" value="Haloacid_Dehalogenase"/>
    <property type="match status" value="1"/>
</dbReference>
<dbReference type="SFLD" id="SFLDG01129">
    <property type="entry name" value="C1.5:_HAD__Beta-PGM__Phosphata"/>
    <property type="match status" value="1"/>
</dbReference>
<keyword evidence="2" id="KW-1185">Reference proteome</keyword>
<dbReference type="PRINTS" id="PR00413">
    <property type="entry name" value="HADHALOGNASE"/>
</dbReference>
<dbReference type="Proteomes" id="UP000647235">
    <property type="component" value="Unassembled WGS sequence"/>
</dbReference>
<dbReference type="InterPro" id="IPR023214">
    <property type="entry name" value="HAD_sf"/>
</dbReference>
<reference evidence="1 2" key="1">
    <citation type="submission" date="2020-08" db="EMBL/GenBank/DDBJ databases">
        <title>Genome public.</title>
        <authorList>
            <person name="Liu C."/>
            <person name="Sun Q."/>
        </authorList>
    </citation>
    <scope>NUCLEOTIDE SEQUENCE [LARGE SCALE GENOMIC DNA]</scope>
    <source>
        <strain evidence="1 2">NSJ-36</strain>
    </source>
</reference>
<dbReference type="RefSeq" id="WP_186855972.1">
    <property type="nucleotide sequence ID" value="NZ_JACOOY010000013.1"/>
</dbReference>
<evidence type="ECO:0000313" key="1">
    <source>
        <dbReference type="EMBL" id="MBC5665687.1"/>
    </source>
</evidence>
<dbReference type="SUPFAM" id="SSF56784">
    <property type="entry name" value="HAD-like"/>
    <property type="match status" value="1"/>
</dbReference>
<protein>
    <submittedName>
        <fullName evidence="1">HAD family phosphatase</fullName>
    </submittedName>
</protein>
<dbReference type="NCBIfam" id="TIGR01509">
    <property type="entry name" value="HAD-SF-IA-v3"/>
    <property type="match status" value="1"/>
</dbReference>
<dbReference type="Gene3D" id="1.10.150.240">
    <property type="entry name" value="Putative phosphatase, domain 2"/>
    <property type="match status" value="1"/>
</dbReference>
<dbReference type="EMBL" id="JACOOY010000013">
    <property type="protein sequence ID" value="MBC5665687.1"/>
    <property type="molecule type" value="Genomic_DNA"/>
</dbReference>
<dbReference type="PANTHER" id="PTHR18901">
    <property type="entry name" value="2-DEOXYGLUCOSE-6-PHOSPHATE PHOSPHATASE 2"/>
    <property type="match status" value="1"/>
</dbReference>
<dbReference type="InterPro" id="IPR036412">
    <property type="entry name" value="HAD-like_sf"/>
</dbReference>
<sequence length="222" mass="24803">MKLKNREIDGVIFDVDGTLLDSMAIWEDAGARYLRSAGIEPAPDLGKILFPMSLDDGVAYVKREYHLEESEAELREAVLKQVEIFYKEEAPLKKGVRKLLEKMKEAKVPMIVATSSDKEQIEAAFERLEIAGYFKEIWTCTDAGAGKDKPDIYFQCADKLGSTPEHTLVFEDALHAVTTAKQAGFPVVGLYDRFSEEGQDELKELADLYAGDLVEATGKLQF</sequence>
<dbReference type="InterPro" id="IPR006439">
    <property type="entry name" value="HAD-SF_hydro_IA"/>
</dbReference>
<dbReference type="PANTHER" id="PTHR18901:SF38">
    <property type="entry name" value="PSEUDOURIDINE-5'-PHOSPHATASE"/>
    <property type="match status" value="1"/>
</dbReference>
<dbReference type="Pfam" id="PF00702">
    <property type="entry name" value="Hydrolase"/>
    <property type="match status" value="1"/>
</dbReference>
<gene>
    <name evidence="1" type="ORF">H8S07_10475</name>
</gene>
<dbReference type="InterPro" id="IPR023198">
    <property type="entry name" value="PGP-like_dom2"/>
</dbReference>
<evidence type="ECO:0000313" key="2">
    <source>
        <dbReference type="Proteomes" id="UP000647235"/>
    </source>
</evidence>
<dbReference type="CDD" id="cd07505">
    <property type="entry name" value="HAD_BPGM-like"/>
    <property type="match status" value="1"/>
</dbReference>
<proteinExistence type="predicted"/>
<dbReference type="Gene3D" id="3.40.50.1000">
    <property type="entry name" value="HAD superfamily/HAD-like"/>
    <property type="match status" value="1"/>
</dbReference>
<organism evidence="1 2">
    <name type="scientific">Dorea hominis</name>
    <dbReference type="NCBI Taxonomy" id="2763040"/>
    <lineage>
        <taxon>Bacteria</taxon>
        <taxon>Bacillati</taxon>
        <taxon>Bacillota</taxon>
        <taxon>Clostridia</taxon>
        <taxon>Lachnospirales</taxon>
        <taxon>Lachnospiraceae</taxon>
        <taxon>Dorea</taxon>
    </lineage>
</organism>